<protein>
    <submittedName>
        <fullName evidence="2">Uncharacterized protein</fullName>
    </submittedName>
</protein>
<feature type="region of interest" description="Disordered" evidence="1">
    <location>
        <begin position="180"/>
        <end position="215"/>
    </location>
</feature>
<accession>U4LB95</accession>
<organism evidence="2 3">
    <name type="scientific">Pyronema omphalodes (strain CBS 100304)</name>
    <name type="common">Pyronema confluens</name>
    <dbReference type="NCBI Taxonomy" id="1076935"/>
    <lineage>
        <taxon>Eukaryota</taxon>
        <taxon>Fungi</taxon>
        <taxon>Dikarya</taxon>
        <taxon>Ascomycota</taxon>
        <taxon>Pezizomycotina</taxon>
        <taxon>Pezizomycetes</taxon>
        <taxon>Pezizales</taxon>
        <taxon>Pyronemataceae</taxon>
        <taxon>Pyronema</taxon>
    </lineage>
</organism>
<feature type="compositionally biased region" description="Polar residues" evidence="1">
    <location>
        <begin position="180"/>
        <end position="204"/>
    </location>
</feature>
<feature type="region of interest" description="Disordered" evidence="1">
    <location>
        <begin position="107"/>
        <end position="149"/>
    </location>
</feature>
<feature type="compositionally biased region" description="Basic residues" evidence="1">
    <location>
        <begin position="254"/>
        <end position="264"/>
    </location>
</feature>
<evidence type="ECO:0000313" key="2">
    <source>
        <dbReference type="EMBL" id="CCX16733.1"/>
    </source>
</evidence>
<gene>
    <name evidence="2" type="ORF">PCON_03478</name>
</gene>
<dbReference type="EMBL" id="HF936505">
    <property type="protein sequence ID" value="CCX16733.1"/>
    <property type="molecule type" value="Genomic_DNA"/>
</dbReference>
<evidence type="ECO:0000256" key="1">
    <source>
        <dbReference type="SAM" id="MobiDB-lite"/>
    </source>
</evidence>
<dbReference type="OrthoDB" id="10631521at2759"/>
<proteinExistence type="predicted"/>
<feature type="compositionally biased region" description="Polar residues" evidence="1">
    <location>
        <begin position="137"/>
        <end position="149"/>
    </location>
</feature>
<feature type="compositionally biased region" description="Polar residues" evidence="1">
    <location>
        <begin position="108"/>
        <end position="129"/>
    </location>
</feature>
<evidence type="ECO:0000313" key="3">
    <source>
        <dbReference type="Proteomes" id="UP000018144"/>
    </source>
</evidence>
<keyword evidence="3" id="KW-1185">Reference proteome</keyword>
<dbReference type="AlphaFoldDB" id="U4LB95"/>
<name>U4LB95_PYROM</name>
<feature type="region of interest" description="Disordered" evidence="1">
    <location>
        <begin position="233"/>
        <end position="267"/>
    </location>
</feature>
<reference evidence="2 3" key="1">
    <citation type="journal article" date="2013" name="PLoS Genet.">
        <title>The genome and development-dependent transcriptomes of Pyronema confluens: a window into fungal evolution.</title>
        <authorList>
            <person name="Traeger S."/>
            <person name="Altegoer F."/>
            <person name="Freitag M."/>
            <person name="Gabaldon T."/>
            <person name="Kempken F."/>
            <person name="Kumar A."/>
            <person name="Marcet-Houben M."/>
            <person name="Poggeler S."/>
            <person name="Stajich J.E."/>
            <person name="Nowrousian M."/>
        </authorList>
    </citation>
    <scope>NUCLEOTIDE SEQUENCE [LARGE SCALE GENOMIC DNA]</scope>
    <source>
        <strain evidence="3">CBS 100304</strain>
        <tissue evidence="2">Vegetative mycelium</tissue>
    </source>
</reference>
<sequence>MGGSNGAAVHQLECYWQDHKPGSALDLQDGISGIGQKSLDELRFATVVHLPRVAGAALIARPATTPPIIYTGHEFHNPNLVHHDAVQDDLSSLEANHAEQLQIVADKASQSDGSNTQPVSASDCSTAPSDDTKGETEFTQIPEVQTTTGAFAPLQIVTENSHDSDPEKVEKASLASSNTLGYECSHGSQDSQGSTDHSGGVCTTDSRDARPPLHQNANWRAAVGRVFRRSNGANTHAAAPAVVKASSGRNGKGTAHRRGSRRRNPTTVLPKAIDPRLQKRPSLFFRLLNRTVRQKEQLQQSNVGYQKLIPGTTGVFHWQWASTVFQKASSMVRIRTPYSGEPSPALVDELCRYFGSDEVRKQLVMLLTEKPSKGKEVVIHHPINLYLISKRYIKQEQERTFSGRPAPRSKRSFSSLREARLCSGSGMRVFNRNGSDWKLLEFSKAANPRIGDGQLSISGE</sequence>
<dbReference type="Proteomes" id="UP000018144">
    <property type="component" value="Unassembled WGS sequence"/>
</dbReference>